<sequence length="525" mass="59917">MGESRYLFVVKDSKSQSFSRSDDQERRLIHRHAQIDSMHRRCLPPDQTAHKNEQLAFIQVKPGTRAGTSKGRAITAIPRVPADEMRIIDPFASTVVNVDRKAHGLLQYFIHVSHPRTWHSEVQNDRTYTFQNDVLALVKGCLENEVHFYTLLASMASQMEYFDLINRDDETTSQMATKAIGAIRRYLRSSPPIDQRLIFDIHQMAVTDFYRYELNSALVHLTAAKNLLTNIGGIDRIDPSLREWIVFGDGYLAAELLQKPLFPASCFDPGDLDQRHGDVVGGHTDATTPWFQEPGYLKILPTQMHQVLVDFATTVRAMKQQFEPEASDRHIPSGSKATLHWVLLRTTALRHRLLELEIDDGKVDAIRIVLIIWLFNVMTVTGRRRTCKVLASKLRCRLEGIEPGDWVGYEDAHLWVLLIGVMSCKTSDRGWFLTAILETARLDGWETHNSFREDEFAGLFGRFSYLDTYHQGLLRAATSDLNVLTSPATRDCGASSSMPRNFPHRIRKTAHADCQDHDQTFWEDQ</sequence>
<dbReference type="PANTHER" id="PTHR37540">
    <property type="entry name" value="TRANSCRIPTION FACTOR (ACR-2), PUTATIVE-RELATED-RELATED"/>
    <property type="match status" value="1"/>
</dbReference>
<dbReference type="RefSeq" id="XP_018690811.1">
    <property type="nucleotide sequence ID" value="XM_018839690.1"/>
</dbReference>
<organism evidence="1 2">
    <name type="scientific">Fonsecaea erecta</name>
    <dbReference type="NCBI Taxonomy" id="1367422"/>
    <lineage>
        <taxon>Eukaryota</taxon>
        <taxon>Fungi</taxon>
        <taxon>Dikarya</taxon>
        <taxon>Ascomycota</taxon>
        <taxon>Pezizomycotina</taxon>
        <taxon>Eurotiomycetes</taxon>
        <taxon>Chaetothyriomycetidae</taxon>
        <taxon>Chaetothyriales</taxon>
        <taxon>Herpotrichiellaceae</taxon>
        <taxon>Fonsecaea</taxon>
    </lineage>
</organism>
<dbReference type="GeneID" id="30012350"/>
<keyword evidence="2" id="KW-1185">Reference proteome</keyword>
<dbReference type="Proteomes" id="UP000078343">
    <property type="component" value="Unassembled WGS sequence"/>
</dbReference>
<evidence type="ECO:0000313" key="1">
    <source>
        <dbReference type="EMBL" id="OAP57444.1"/>
    </source>
</evidence>
<reference evidence="1 2" key="1">
    <citation type="submission" date="2016-04" db="EMBL/GenBank/DDBJ databases">
        <title>Draft genome of Fonsecaea erecta CBS 125763.</title>
        <authorList>
            <person name="Weiss V.A."/>
            <person name="Vicente V.A."/>
            <person name="Raittz R.T."/>
            <person name="Moreno L.F."/>
            <person name="De Souza E.M."/>
            <person name="Pedrosa F.O."/>
            <person name="Steffens M.B."/>
            <person name="Faoro H."/>
            <person name="Tadra-Sfeir M.Z."/>
            <person name="Najafzadeh M.J."/>
            <person name="Felipe M.S."/>
            <person name="Teixeira M."/>
            <person name="Sun J."/>
            <person name="Xi L."/>
            <person name="Gomes R."/>
            <person name="De Azevedo C.M."/>
            <person name="Salgado C.G."/>
            <person name="Da Silva M.B."/>
            <person name="Nascimento M.F."/>
            <person name="Queiroz-Telles F."/>
            <person name="Attili D.S."/>
            <person name="Gorbushina A."/>
        </authorList>
    </citation>
    <scope>NUCLEOTIDE SEQUENCE [LARGE SCALE GENOMIC DNA]</scope>
    <source>
        <strain evidence="1 2">CBS 125763</strain>
    </source>
</reference>
<comment type="caution">
    <text evidence="1">The sequence shown here is derived from an EMBL/GenBank/DDBJ whole genome shotgun (WGS) entry which is preliminary data.</text>
</comment>
<dbReference type="AlphaFoldDB" id="A0A178ZCD6"/>
<dbReference type="OrthoDB" id="4144003at2759"/>
<evidence type="ECO:0000313" key="2">
    <source>
        <dbReference type="Proteomes" id="UP000078343"/>
    </source>
</evidence>
<name>A0A178ZCD6_9EURO</name>
<dbReference type="PANTHER" id="PTHR37540:SF5">
    <property type="entry name" value="TRANSCRIPTION FACTOR DOMAIN-CONTAINING PROTEIN"/>
    <property type="match status" value="1"/>
</dbReference>
<proteinExistence type="predicted"/>
<gene>
    <name evidence="1" type="ORF">AYL99_08182</name>
</gene>
<accession>A0A178ZCD6</accession>
<dbReference type="EMBL" id="LVYI01000007">
    <property type="protein sequence ID" value="OAP57444.1"/>
    <property type="molecule type" value="Genomic_DNA"/>
</dbReference>
<protein>
    <recommendedName>
        <fullName evidence="3">Transcription factor domain-containing protein</fullName>
    </recommendedName>
</protein>
<evidence type="ECO:0008006" key="3">
    <source>
        <dbReference type="Google" id="ProtNLM"/>
    </source>
</evidence>